<feature type="signal peptide" evidence="2">
    <location>
        <begin position="1"/>
        <end position="39"/>
    </location>
</feature>
<evidence type="ECO:0000256" key="1">
    <source>
        <dbReference type="SAM" id="MobiDB-lite"/>
    </source>
</evidence>
<evidence type="ECO:0008006" key="5">
    <source>
        <dbReference type="Google" id="ProtNLM"/>
    </source>
</evidence>
<evidence type="ECO:0000313" key="4">
    <source>
        <dbReference type="Proteomes" id="UP000823388"/>
    </source>
</evidence>
<accession>A0A8T0PG44</accession>
<keyword evidence="4" id="KW-1185">Reference proteome</keyword>
<dbReference type="EMBL" id="CM029052">
    <property type="protein sequence ID" value="KAG2559142.1"/>
    <property type="molecule type" value="Genomic_DNA"/>
</dbReference>
<proteinExistence type="predicted"/>
<organism evidence="3 4">
    <name type="scientific">Panicum virgatum</name>
    <name type="common">Blackwell switchgrass</name>
    <dbReference type="NCBI Taxonomy" id="38727"/>
    <lineage>
        <taxon>Eukaryota</taxon>
        <taxon>Viridiplantae</taxon>
        <taxon>Streptophyta</taxon>
        <taxon>Embryophyta</taxon>
        <taxon>Tracheophyta</taxon>
        <taxon>Spermatophyta</taxon>
        <taxon>Magnoliopsida</taxon>
        <taxon>Liliopsida</taxon>
        <taxon>Poales</taxon>
        <taxon>Poaceae</taxon>
        <taxon>PACMAD clade</taxon>
        <taxon>Panicoideae</taxon>
        <taxon>Panicodae</taxon>
        <taxon>Paniceae</taxon>
        <taxon>Panicinae</taxon>
        <taxon>Panicum</taxon>
        <taxon>Panicum sect. Hiantes</taxon>
    </lineage>
</organism>
<feature type="compositionally biased region" description="Polar residues" evidence="1">
    <location>
        <begin position="91"/>
        <end position="112"/>
    </location>
</feature>
<dbReference type="Proteomes" id="UP000823388">
    <property type="component" value="Chromosome 8N"/>
</dbReference>
<gene>
    <name evidence="3" type="ORF">PVAP13_8NG317084</name>
</gene>
<protein>
    <recommendedName>
        <fullName evidence="5">Secreted protein</fullName>
    </recommendedName>
</protein>
<reference evidence="3" key="1">
    <citation type="submission" date="2020-05" db="EMBL/GenBank/DDBJ databases">
        <title>WGS assembly of Panicum virgatum.</title>
        <authorList>
            <person name="Lovell J.T."/>
            <person name="Jenkins J."/>
            <person name="Shu S."/>
            <person name="Juenger T.E."/>
            <person name="Schmutz J."/>
        </authorList>
    </citation>
    <scope>NUCLEOTIDE SEQUENCE</scope>
    <source>
        <strain evidence="3">AP13</strain>
    </source>
</reference>
<comment type="caution">
    <text evidence="3">The sequence shown here is derived from an EMBL/GenBank/DDBJ whole genome shotgun (WGS) entry which is preliminary data.</text>
</comment>
<evidence type="ECO:0000256" key="2">
    <source>
        <dbReference type="SAM" id="SignalP"/>
    </source>
</evidence>
<sequence length="112" mass="12156">MYWFPSPIWNSAWPDRAEIAPRLLLLLLLLPSPHTPVHSSRPLLRAPAGLPRRTAERQASRATAPKAPAGPSGCTACGLQLCGGGIPQRPSIEQSARQPPTRNTEVKNLSMF</sequence>
<feature type="region of interest" description="Disordered" evidence="1">
    <location>
        <begin position="34"/>
        <end position="73"/>
    </location>
</feature>
<feature type="region of interest" description="Disordered" evidence="1">
    <location>
        <begin position="88"/>
        <end position="112"/>
    </location>
</feature>
<keyword evidence="2" id="KW-0732">Signal</keyword>
<evidence type="ECO:0000313" key="3">
    <source>
        <dbReference type="EMBL" id="KAG2559142.1"/>
    </source>
</evidence>
<name>A0A8T0PG44_PANVG</name>
<feature type="chain" id="PRO_5035852771" description="Secreted protein" evidence="2">
    <location>
        <begin position="40"/>
        <end position="112"/>
    </location>
</feature>
<dbReference type="AlphaFoldDB" id="A0A8T0PG44"/>